<evidence type="ECO:0000256" key="2">
    <source>
        <dbReference type="ARBA" id="ARBA00023054"/>
    </source>
</evidence>
<organism evidence="4 5">
    <name type="scientific">Aliikangiella coralliicola</name>
    <dbReference type="NCBI Taxonomy" id="2592383"/>
    <lineage>
        <taxon>Bacteria</taxon>
        <taxon>Pseudomonadati</taxon>
        <taxon>Pseudomonadota</taxon>
        <taxon>Gammaproteobacteria</taxon>
        <taxon>Oceanospirillales</taxon>
        <taxon>Pleioneaceae</taxon>
        <taxon>Aliikangiella</taxon>
    </lineage>
</organism>
<gene>
    <name evidence="4" type="ORF">FLL46_01835</name>
</gene>
<protein>
    <submittedName>
        <fullName evidence="4">HlyD family efflux transporter periplasmic adaptor subunit</fullName>
    </submittedName>
</protein>
<dbReference type="GO" id="GO:0030313">
    <property type="term" value="C:cell envelope"/>
    <property type="evidence" value="ECO:0007669"/>
    <property type="project" value="UniProtKB-SubCell"/>
</dbReference>
<dbReference type="Gene3D" id="2.40.420.20">
    <property type="match status" value="1"/>
</dbReference>
<comment type="caution">
    <text evidence="4">The sequence shown here is derived from an EMBL/GenBank/DDBJ whole genome shotgun (WGS) entry which is preliminary data.</text>
</comment>
<dbReference type="Gene3D" id="2.40.30.170">
    <property type="match status" value="1"/>
</dbReference>
<evidence type="ECO:0000313" key="5">
    <source>
        <dbReference type="Proteomes" id="UP000315439"/>
    </source>
</evidence>
<name>A0A545UJJ9_9GAMM</name>
<dbReference type="PANTHER" id="PTHR32347">
    <property type="entry name" value="EFFLUX SYSTEM COMPONENT YKNX-RELATED"/>
    <property type="match status" value="1"/>
</dbReference>
<evidence type="ECO:0000256" key="3">
    <source>
        <dbReference type="SAM" id="Coils"/>
    </source>
</evidence>
<dbReference type="AlphaFoldDB" id="A0A545UJJ9"/>
<reference evidence="4 5" key="1">
    <citation type="submission" date="2019-07" db="EMBL/GenBank/DDBJ databases">
        <title>Draft genome for Aliikangiella sp. M105.</title>
        <authorList>
            <person name="Wang G."/>
        </authorList>
    </citation>
    <scope>NUCLEOTIDE SEQUENCE [LARGE SCALE GENOMIC DNA]</scope>
    <source>
        <strain evidence="4 5">M105</strain>
    </source>
</reference>
<dbReference type="PANTHER" id="PTHR32347:SF23">
    <property type="entry name" value="BLL5650 PROTEIN"/>
    <property type="match status" value="1"/>
</dbReference>
<sequence length="422" mass="47136">MDKRIEGASKKRRLKLAIGTTIAFVLIMTAYSMREGIASGQTQKINAANITVSEVIQGRFEDTLNVRGTVTPKTSIYLDSVSGGRVEERLVEQGSYVEKGQPLIRLSNASLQLDVISREAQISEQLNFLRNTQMLAETNRLNLRRELIENENQIAHLNRKIKKVAQLAAKNFFAKDELAMLQQDLHYYQQRKALNLERQQQEDKLRKIQLAQLKDSAEMLQNNLAFARKNLASLLVRAPVSGTLSELNVVTGESKNAGARLGQIDLPDEYKLLASLDEYYLNQANVGMPVKIKISDTTIDAQIDKIDSRVINGQFTIEVNFPILDKAQDHKVKRGQSLDLEITLDTTSKQSLLISRGSFINSSGGNWAYVLDADGSMATKRSIKLGKKNQQYYQVLSGLGIGEHIITSSYSAFDKAETLTIN</sequence>
<dbReference type="OrthoDB" id="9791520at2"/>
<keyword evidence="2 3" id="KW-0175">Coiled coil</keyword>
<dbReference type="Proteomes" id="UP000315439">
    <property type="component" value="Unassembled WGS sequence"/>
</dbReference>
<dbReference type="Gene3D" id="2.40.50.100">
    <property type="match status" value="1"/>
</dbReference>
<feature type="coiled-coil region" evidence="3">
    <location>
        <begin position="140"/>
        <end position="167"/>
    </location>
</feature>
<keyword evidence="5" id="KW-1185">Reference proteome</keyword>
<dbReference type="InterPro" id="IPR050465">
    <property type="entry name" value="UPF0194_transport"/>
</dbReference>
<proteinExistence type="predicted"/>
<accession>A0A545UJJ9</accession>
<feature type="coiled-coil region" evidence="3">
    <location>
        <begin position="191"/>
        <end position="237"/>
    </location>
</feature>
<evidence type="ECO:0000313" key="4">
    <source>
        <dbReference type="EMBL" id="TQV89648.1"/>
    </source>
</evidence>
<comment type="subcellular location">
    <subcellularLocation>
        <location evidence="1">Cell envelope</location>
    </subcellularLocation>
</comment>
<evidence type="ECO:0000256" key="1">
    <source>
        <dbReference type="ARBA" id="ARBA00004196"/>
    </source>
</evidence>
<dbReference type="RefSeq" id="WP_142891712.1">
    <property type="nucleotide sequence ID" value="NZ_ML660160.1"/>
</dbReference>
<dbReference type="EMBL" id="VIKS01000001">
    <property type="protein sequence ID" value="TQV89648.1"/>
    <property type="molecule type" value="Genomic_DNA"/>
</dbReference>
<dbReference type="SUPFAM" id="SSF111369">
    <property type="entry name" value="HlyD-like secretion proteins"/>
    <property type="match status" value="1"/>
</dbReference>